<keyword evidence="9" id="KW-1185">Reference proteome</keyword>
<feature type="transmembrane region" description="Helical" evidence="6">
    <location>
        <begin position="36"/>
        <end position="56"/>
    </location>
</feature>
<organism evidence="8 9">
    <name type="scientific">Marasmiellus scandens</name>
    <dbReference type="NCBI Taxonomy" id="2682957"/>
    <lineage>
        <taxon>Eukaryota</taxon>
        <taxon>Fungi</taxon>
        <taxon>Dikarya</taxon>
        <taxon>Basidiomycota</taxon>
        <taxon>Agaricomycotina</taxon>
        <taxon>Agaricomycetes</taxon>
        <taxon>Agaricomycetidae</taxon>
        <taxon>Agaricales</taxon>
        <taxon>Marasmiineae</taxon>
        <taxon>Omphalotaceae</taxon>
        <taxon>Marasmiellus</taxon>
    </lineage>
</organism>
<feature type="transmembrane region" description="Helical" evidence="6">
    <location>
        <begin position="104"/>
        <end position="127"/>
    </location>
</feature>
<dbReference type="InterPro" id="IPR020846">
    <property type="entry name" value="MFS_dom"/>
</dbReference>
<proteinExistence type="predicted"/>
<dbReference type="Pfam" id="PF07690">
    <property type="entry name" value="MFS_1"/>
    <property type="match status" value="1"/>
</dbReference>
<keyword evidence="3 6" id="KW-1133">Transmembrane helix</keyword>
<dbReference type="PROSITE" id="PS50850">
    <property type="entry name" value="MFS"/>
    <property type="match status" value="1"/>
</dbReference>
<feature type="region of interest" description="Disordered" evidence="5">
    <location>
        <begin position="1"/>
        <end position="26"/>
    </location>
</feature>
<accession>A0ABR1JX71</accession>
<keyword evidence="2 6" id="KW-0812">Transmembrane</keyword>
<feature type="transmembrane region" description="Helical" evidence="6">
    <location>
        <begin position="444"/>
        <end position="465"/>
    </location>
</feature>
<comment type="subcellular location">
    <subcellularLocation>
        <location evidence="1">Membrane</location>
        <topology evidence="1">Multi-pass membrane protein</topology>
    </subcellularLocation>
</comment>
<evidence type="ECO:0000256" key="1">
    <source>
        <dbReference type="ARBA" id="ARBA00004141"/>
    </source>
</evidence>
<dbReference type="PANTHER" id="PTHR23502">
    <property type="entry name" value="MAJOR FACILITATOR SUPERFAMILY"/>
    <property type="match status" value="1"/>
</dbReference>
<keyword evidence="4 6" id="KW-0472">Membrane</keyword>
<feature type="transmembrane region" description="Helical" evidence="6">
    <location>
        <begin position="162"/>
        <end position="187"/>
    </location>
</feature>
<protein>
    <recommendedName>
        <fullName evidence="7">Major facilitator superfamily (MFS) profile domain-containing protein</fullName>
    </recommendedName>
</protein>
<dbReference type="Gene3D" id="1.20.1720.10">
    <property type="entry name" value="Multidrug resistance protein D"/>
    <property type="match status" value="1"/>
</dbReference>
<name>A0ABR1JX71_9AGAR</name>
<gene>
    <name evidence="8" type="ORF">VKT23_002946</name>
</gene>
<evidence type="ECO:0000256" key="5">
    <source>
        <dbReference type="SAM" id="MobiDB-lite"/>
    </source>
</evidence>
<feature type="transmembrane region" description="Helical" evidence="6">
    <location>
        <begin position="379"/>
        <end position="405"/>
    </location>
</feature>
<dbReference type="Proteomes" id="UP001498398">
    <property type="component" value="Unassembled WGS sequence"/>
</dbReference>
<dbReference type="EMBL" id="JBANRG010000003">
    <property type="protein sequence ID" value="KAK7468433.1"/>
    <property type="molecule type" value="Genomic_DNA"/>
</dbReference>
<dbReference type="PANTHER" id="PTHR23502:SF151">
    <property type="entry name" value="MAJOR FACILITATOR SUPERFAMILY (MFS) PROFILE DOMAIN-CONTAINING PROTEIN"/>
    <property type="match status" value="1"/>
</dbReference>
<comment type="caution">
    <text evidence="8">The sequence shown here is derived from an EMBL/GenBank/DDBJ whole genome shotgun (WGS) entry which is preliminary data.</text>
</comment>
<feature type="domain" description="Major facilitator superfamily (MFS) profile" evidence="7">
    <location>
        <begin position="38"/>
        <end position="469"/>
    </location>
</feature>
<evidence type="ECO:0000256" key="6">
    <source>
        <dbReference type="SAM" id="Phobius"/>
    </source>
</evidence>
<evidence type="ECO:0000256" key="4">
    <source>
        <dbReference type="ARBA" id="ARBA00023136"/>
    </source>
</evidence>
<reference evidence="8 9" key="1">
    <citation type="submission" date="2024-01" db="EMBL/GenBank/DDBJ databases">
        <title>A draft genome for the cacao thread blight pathogen Marasmiellus scandens.</title>
        <authorList>
            <person name="Baruah I.K."/>
            <person name="Leung J."/>
            <person name="Bukari Y."/>
            <person name="Amoako-Attah I."/>
            <person name="Meinhardt L.W."/>
            <person name="Bailey B.A."/>
            <person name="Cohen S.P."/>
        </authorList>
    </citation>
    <scope>NUCLEOTIDE SEQUENCE [LARGE SCALE GENOMIC DNA]</scope>
    <source>
        <strain evidence="8 9">GH-19</strain>
    </source>
</reference>
<dbReference type="SUPFAM" id="SSF103473">
    <property type="entry name" value="MFS general substrate transporter"/>
    <property type="match status" value="1"/>
</dbReference>
<evidence type="ECO:0000313" key="9">
    <source>
        <dbReference type="Proteomes" id="UP001498398"/>
    </source>
</evidence>
<evidence type="ECO:0000256" key="2">
    <source>
        <dbReference type="ARBA" id="ARBA00022692"/>
    </source>
</evidence>
<evidence type="ECO:0000256" key="3">
    <source>
        <dbReference type="ARBA" id="ARBA00022989"/>
    </source>
</evidence>
<dbReference type="InterPro" id="IPR011701">
    <property type="entry name" value="MFS"/>
</dbReference>
<sequence>MPEASQPQAVTMFTEDDKTPPGPTAPWSPFSRRQRVAILVIVGLSGMLSPLSSLMYTPALPAIAASLGVSISDVNLTITTYLIFQGITPSIWGSLSDVYGRRLIYLVTLLITVGASIGLCLTESFAVVLVLRALHATGCSSTRALGAGVIRDIASPDIRGGYVGFYSAGVTAGTAFGPVFGGILAQYTSWHGIFYFLLALGVLNLFIVLLFFPETLHSMSGDRKLPKYLQPPVPWLRITEDSLPAQQMGSKSKVDFLGPLRIMRDFDVICTLVFTGVCYTVWQDSMVATSTIYASQYHLSELEIGLTYMSNGVGSLVGNVVVGRILDYDYKKQALLSEAKGAETLVIEHARLRSLSYAVPAFTICMLLFGWIVQSHTHISASIVVAFFVGWLDSSILSTYTTLMVDLFENAASTSSASLNLVRCLLGAVGSSTIELMIRAMGVGWSFTTLSCIIIISTPLVWYQYRFGYKFRARRSERRLSASTGEAA</sequence>
<feature type="compositionally biased region" description="Polar residues" evidence="5">
    <location>
        <begin position="1"/>
        <end position="11"/>
    </location>
</feature>
<evidence type="ECO:0000259" key="7">
    <source>
        <dbReference type="PROSITE" id="PS50850"/>
    </source>
</evidence>
<dbReference type="InterPro" id="IPR036259">
    <property type="entry name" value="MFS_trans_sf"/>
</dbReference>
<feature type="transmembrane region" description="Helical" evidence="6">
    <location>
        <begin position="355"/>
        <end position="373"/>
    </location>
</feature>
<evidence type="ECO:0000313" key="8">
    <source>
        <dbReference type="EMBL" id="KAK7468433.1"/>
    </source>
</evidence>
<feature type="transmembrane region" description="Helical" evidence="6">
    <location>
        <begin position="193"/>
        <end position="212"/>
    </location>
</feature>